<name>A0A4Q9YVD6_9FLAO</name>
<gene>
    <name evidence="2" type="ORF">EZL74_09345</name>
</gene>
<evidence type="ECO:0000256" key="1">
    <source>
        <dbReference type="SAM" id="SignalP"/>
    </source>
</evidence>
<evidence type="ECO:0000313" key="3">
    <source>
        <dbReference type="Proteomes" id="UP000293300"/>
    </source>
</evidence>
<comment type="caution">
    <text evidence="2">The sequence shown here is derived from an EMBL/GenBank/DDBJ whole genome shotgun (WGS) entry which is preliminary data.</text>
</comment>
<feature type="signal peptide" evidence="1">
    <location>
        <begin position="1"/>
        <end position="18"/>
    </location>
</feature>
<evidence type="ECO:0008006" key="4">
    <source>
        <dbReference type="Google" id="ProtNLM"/>
    </source>
</evidence>
<protein>
    <recommendedName>
        <fullName evidence="4">DUF4468 domain-containing protein</fullName>
    </recommendedName>
</protein>
<keyword evidence="1" id="KW-0732">Signal</keyword>
<reference evidence="2 3" key="1">
    <citation type="submission" date="2019-02" db="EMBL/GenBank/DDBJ databases">
        <title>Flavobacterium sp. RD-2-33 isolated from forest soil.</title>
        <authorList>
            <person name="Chaudhary D.K."/>
        </authorList>
    </citation>
    <scope>NUCLEOTIDE SEQUENCE [LARGE SCALE GENOMIC DNA]</scope>
    <source>
        <strain evidence="2 3">RD-2-33</strain>
    </source>
</reference>
<feature type="chain" id="PRO_5020996743" description="DUF4468 domain-containing protein" evidence="1">
    <location>
        <begin position="19"/>
        <end position="175"/>
    </location>
</feature>
<dbReference type="AlphaFoldDB" id="A0A4Q9YVD6"/>
<proteinExistence type="predicted"/>
<dbReference type="EMBL" id="SJPE01000010">
    <property type="protein sequence ID" value="TBX67678.1"/>
    <property type="molecule type" value="Genomic_DNA"/>
</dbReference>
<accession>A0A4Q9YVD6</accession>
<dbReference type="RefSeq" id="WP_131476345.1">
    <property type="nucleotide sequence ID" value="NZ_SJPE01000010.1"/>
</dbReference>
<dbReference type="OrthoDB" id="708866at2"/>
<evidence type="ECO:0000313" key="2">
    <source>
        <dbReference type="EMBL" id="TBX67678.1"/>
    </source>
</evidence>
<sequence>MKLKALLLLAFVSLTTFAQDTEFKFAKEGLTDFIVGKYEGSAKELYGRTMGWIKENKGYSVVSSVENEKITFKGKKDPFICSKAGGTNVCTIATFVIEITFKEGKYKFDPISLEEFDRKETTTPQNLNDFSNYYNKDGSLKKYKDNVPAAYEDLFNGVNKNLLDYMDKKKKAEEW</sequence>
<organism evidence="2 3">
    <name type="scientific">Flavobacterium silvisoli</name>
    <dbReference type="NCBI Taxonomy" id="2529433"/>
    <lineage>
        <taxon>Bacteria</taxon>
        <taxon>Pseudomonadati</taxon>
        <taxon>Bacteroidota</taxon>
        <taxon>Flavobacteriia</taxon>
        <taxon>Flavobacteriales</taxon>
        <taxon>Flavobacteriaceae</taxon>
        <taxon>Flavobacterium</taxon>
    </lineage>
</organism>
<keyword evidence="3" id="KW-1185">Reference proteome</keyword>
<dbReference type="Proteomes" id="UP000293300">
    <property type="component" value="Unassembled WGS sequence"/>
</dbReference>